<dbReference type="PANTHER" id="PTHR24114:SF2">
    <property type="entry name" value="F-BOX DOMAIN-CONTAINING PROTEIN-RELATED"/>
    <property type="match status" value="1"/>
</dbReference>
<keyword evidence="5" id="KW-1185">Reference proteome</keyword>
<dbReference type="KEGG" id="aqu:109588630"/>
<reference evidence="5" key="1">
    <citation type="journal article" date="2010" name="Nature">
        <title>The Amphimedon queenslandica genome and the evolution of animal complexity.</title>
        <authorList>
            <person name="Srivastava M."/>
            <person name="Simakov O."/>
            <person name="Chapman J."/>
            <person name="Fahey B."/>
            <person name="Gauthier M.E."/>
            <person name="Mitros T."/>
            <person name="Richards G.S."/>
            <person name="Conaco C."/>
            <person name="Dacre M."/>
            <person name="Hellsten U."/>
            <person name="Larroux C."/>
            <person name="Putnam N.H."/>
            <person name="Stanke M."/>
            <person name="Adamska M."/>
            <person name="Darling A."/>
            <person name="Degnan S.M."/>
            <person name="Oakley T.H."/>
            <person name="Plachetzki D.C."/>
            <person name="Zhai Y."/>
            <person name="Adamski M."/>
            <person name="Calcino A."/>
            <person name="Cummins S.F."/>
            <person name="Goodstein D.M."/>
            <person name="Harris C."/>
            <person name="Jackson D.J."/>
            <person name="Leys S.P."/>
            <person name="Shu S."/>
            <person name="Woodcroft B.J."/>
            <person name="Vervoort M."/>
            <person name="Kosik K.S."/>
            <person name="Manning G."/>
            <person name="Degnan B.M."/>
            <person name="Rokhsar D.S."/>
        </authorList>
    </citation>
    <scope>NUCLEOTIDE SEQUENCE [LARGE SCALE GENOMIC DNA]</scope>
</reference>
<dbReference type="SUPFAM" id="SSF52047">
    <property type="entry name" value="RNI-like"/>
    <property type="match status" value="1"/>
</dbReference>
<dbReference type="EnsemblMetazoa" id="XM_020004775.1">
    <property type="protein sequence ID" value="XP_019860334.1"/>
    <property type="gene ID" value="LOC109588630"/>
</dbReference>
<feature type="coiled-coil region" evidence="1">
    <location>
        <begin position="77"/>
        <end position="157"/>
    </location>
</feature>
<evidence type="ECO:0000256" key="1">
    <source>
        <dbReference type="SAM" id="Coils"/>
    </source>
</evidence>
<keyword evidence="3" id="KW-1133">Transmembrane helix</keyword>
<dbReference type="InterPro" id="IPR032675">
    <property type="entry name" value="LRR_dom_sf"/>
</dbReference>
<dbReference type="AlphaFoldDB" id="A0AAN0JTX4"/>
<keyword evidence="1" id="KW-0175">Coiled coil</keyword>
<proteinExistence type="predicted"/>
<evidence type="ECO:0000313" key="5">
    <source>
        <dbReference type="Proteomes" id="UP000007879"/>
    </source>
</evidence>
<dbReference type="SMART" id="SM00368">
    <property type="entry name" value="LRR_RI"/>
    <property type="match status" value="3"/>
</dbReference>
<dbReference type="Gene3D" id="3.80.10.10">
    <property type="entry name" value="Ribonuclease Inhibitor"/>
    <property type="match status" value="2"/>
</dbReference>
<sequence>MNVSDSHSIAITCFVPMSLIGSFIATVLQNIKHFQSKGLRELLLDNTIIWELNDEGQKSSTENGVKTKSKKSEPTYSKIEEVKIEEDKDTIKELRKQLQTQYRISRMKGLEIEDLKAKIRKKEEQFSNTEKELASLKELSETRLQEIEQLKLKLEDNNSKRLQVPVEETSEIIKDESSDDDTSSNKDIVMKSDDKSLTVNLQEDGKVVWSQSSVQLIRPSVDQCKEVISKLKEKHKGITLRYSSSDSIQVLIPTVLERGTINQLAIYYSSLSCDDVLSFSSQLSTNKSLTKLNLIHGSISADGVIALAQSLQYNKTLHYLYLVYNPDITSACAQSLAELLLTNNTLFRLHLHHTNIDTDGVMILMESLKTNNTLRELWLDKQHEETCSTLPYFEHIKDRLDFVEF</sequence>
<dbReference type="GeneID" id="109588630"/>
<evidence type="ECO:0000256" key="2">
    <source>
        <dbReference type="SAM" id="MobiDB-lite"/>
    </source>
</evidence>
<organism evidence="4 5">
    <name type="scientific">Amphimedon queenslandica</name>
    <name type="common">Sponge</name>
    <dbReference type="NCBI Taxonomy" id="400682"/>
    <lineage>
        <taxon>Eukaryota</taxon>
        <taxon>Metazoa</taxon>
        <taxon>Porifera</taxon>
        <taxon>Demospongiae</taxon>
        <taxon>Heteroscleromorpha</taxon>
        <taxon>Haplosclerida</taxon>
        <taxon>Niphatidae</taxon>
        <taxon>Amphimedon</taxon>
    </lineage>
</organism>
<dbReference type="RefSeq" id="XP_019860334.1">
    <property type="nucleotide sequence ID" value="XM_020004775.1"/>
</dbReference>
<dbReference type="Proteomes" id="UP000007879">
    <property type="component" value="Unassembled WGS sequence"/>
</dbReference>
<reference evidence="4" key="2">
    <citation type="submission" date="2024-06" db="UniProtKB">
        <authorList>
            <consortium name="EnsemblMetazoa"/>
        </authorList>
    </citation>
    <scope>IDENTIFICATION</scope>
</reference>
<dbReference type="InterPro" id="IPR052394">
    <property type="entry name" value="LRR-containing"/>
</dbReference>
<accession>A0AAN0JTX4</accession>
<feature type="transmembrane region" description="Helical" evidence="3">
    <location>
        <begin position="6"/>
        <end position="28"/>
    </location>
</feature>
<evidence type="ECO:0000313" key="4">
    <source>
        <dbReference type="EnsemblMetazoa" id="XP_019860334.1"/>
    </source>
</evidence>
<keyword evidence="3" id="KW-0472">Membrane</keyword>
<evidence type="ECO:0000256" key="3">
    <source>
        <dbReference type="SAM" id="Phobius"/>
    </source>
</evidence>
<name>A0AAN0JTX4_AMPQE</name>
<protein>
    <submittedName>
        <fullName evidence="4">Uncharacterized protein</fullName>
    </submittedName>
</protein>
<keyword evidence="3" id="KW-0812">Transmembrane</keyword>
<dbReference type="PANTHER" id="PTHR24114">
    <property type="entry name" value="LEUCINE RICH REPEAT FAMILY PROTEIN"/>
    <property type="match status" value="1"/>
</dbReference>
<feature type="region of interest" description="Disordered" evidence="2">
    <location>
        <begin position="165"/>
        <end position="187"/>
    </location>
</feature>